<dbReference type="InterPro" id="IPR038294">
    <property type="entry name" value="SLBP_RNA_bind_sf"/>
</dbReference>
<dbReference type="Pfam" id="PF15247">
    <property type="entry name" value="SLBP_RNA_bind"/>
    <property type="match status" value="1"/>
</dbReference>
<dbReference type="GO" id="GO:0005737">
    <property type="term" value="C:cytoplasm"/>
    <property type="evidence" value="ECO:0007669"/>
    <property type="project" value="TreeGrafter"/>
</dbReference>
<comment type="similarity">
    <text evidence="1">Belongs to the SLBP family.</text>
</comment>
<name>A0A8S1CB20_9INSE</name>
<dbReference type="GO" id="GO:0051028">
    <property type="term" value="P:mRNA transport"/>
    <property type="evidence" value="ECO:0007669"/>
    <property type="project" value="TreeGrafter"/>
</dbReference>
<sequence length="236" mass="26666">MLQVLMPSDAVESPAAEKMTEYQSWADMADSNSSMNRTPIKEERFSSEDECLDSKPNRAFKKIDFGTDESPMKTESPAKGCQSPDLMNCSPAKTPIKEEPQSTSGRSVDVTRRLWSSPRRREREARLPKLGLAISPRRPLCPPDSPVMSPRDLKRKRPKDLFNSGSPAGSLCSSPGDRGIFSPRPKKKNMDELETDPLILSRRDKQIDYGKNTEGYRRYIEMVPKYSLTLCDPHQI</sequence>
<feature type="domain" description="Histone RNA hairpin-binding protein RNA-binding" evidence="4">
    <location>
        <begin position="196"/>
        <end position="226"/>
    </location>
</feature>
<keyword evidence="2" id="KW-0694">RNA-binding</keyword>
<evidence type="ECO:0000256" key="3">
    <source>
        <dbReference type="SAM" id="MobiDB-lite"/>
    </source>
</evidence>
<proteinExistence type="inferred from homology"/>
<dbReference type="OrthoDB" id="265795at2759"/>
<gene>
    <name evidence="5" type="ORF">CLODIP_2_CD16232</name>
</gene>
<evidence type="ECO:0000256" key="1">
    <source>
        <dbReference type="ARBA" id="ARBA00006151"/>
    </source>
</evidence>
<reference evidence="5 6" key="1">
    <citation type="submission" date="2020-04" db="EMBL/GenBank/DDBJ databases">
        <authorList>
            <person name="Alioto T."/>
            <person name="Alioto T."/>
            <person name="Gomez Garrido J."/>
        </authorList>
    </citation>
    <scope>NUCLEOTIDE SEQUENCE [LARGE SCALE GENOMIC DNA]</scope>
</reference>
<evidence type="ECO:0000313" key="6">
    <source>
        <dbReference type="Proteomes" id="UP000494165"/>
    </source>
</evidence>
<accession>A0A8S1CB20</accession>
<dbReference type="InterPro" id="IPR029344">
    <property type="entry name" value="SLBP_RNA_bind"/>
</dbReference>
<feature type="region of interest" description="Disordered" evidence="3">
    <location>
        <begin position="42"/>
        <end position="196"/>
    </location>
</feature>
<dbReference type="GO" id="GO:0071204">
    <property type="term" value="C:histone pre-mRNA 3'end processing complex"/>
    <property type="evidence" value="ECO:0007669"/>
    <property type="project" value="TreeGrafter"/>
</dbReference>
<protein>
    <recommendedName>
        <fullName evidence="4">Histone RNA hairpin-binding protein RNA-binding domain-containing protein</fullName>
    </recommendedName>
</protein>
<evidence type="ECO:0000259" key="4">
    <source>
        <dbReference type="Pfam" id="PF15247"/>
    </source>
</evidence>
<dbReference type="PANTHER" id="PTHR17408:SF0">
    <property type="entry name" value="HISTONE RNA HAIRPIN-BINDING PROTEIN"/>
    <property type="match status" value="1"/>
</dbReference>
<evidence type="ECO:0000256" key="2">
    <source>
        <dbReference type="ARBA" id="ARBA00022884"/>
    </source>
</evidence>
<dbReference type="EMBL" id="CADEPI010000023">
    <property type="protein sequence ID" value="CAB3366024.1"/>
    <property type="molecule type" value="Genomic_DNA"/>
</dbReference>
<comment type="caution">
    <text evidence="5">The sequence shown here is derived from an EMBL/GenBank/DDBJ whole genome shotgun (WGS) entry which is preliminary data.</text>
</comment>
<evidence type="ECO:0000313" key="5">
    <source>
        <dbReference type="EMBL" id="CAB3366024.1"/>
    </source>
</evidence>
<organism evidence="5 6">
    <name type="scientific">Cloeon dipterum</name>
    <dbReference type="NCBI Taxonomy" id="197152"/>
    <lineage>
        <taxon>Eukaryota</taxon>
        <taxon>Metazoa</taxon>
        <taxon>Ecdysozoa</taxon>
        <taxon>Arthropoda</taxon>
        <taxon>Hexapoda</taxon>
        <taxon>Insecta</taxon>
        <taxon>Pterygota</taxon>
        <taxon>Palaeoptera</taxon>
        <taxon>Ephemeroptera</taxon>
        <taxon>Pisciforma</taxon>
        <taxon>Baetidae</taxon>
        <taxon>Cloeon</taxon>
    </lineage>
</organism>
<dbReference type="PANTHER" id="PTHR17408">
    <property type="entry name" value="HISTONE RNA HAIRPIN-BINDING PROTEIN"/>
    <property type="match status" value="1"/>
</dbReference>
<dbReference type="AlphaFoldDB" id="A0A8S1CB20"/>
<dbReference type="Gene3D" id="1.10.8.1120">
    <property type="entry name" value="Histone RNA hairpin-binding protein RNA-binding domain"/>
    <property type="match status" value="1"/>
</dbReference>
<dbReference type="Proteomes" id="UP000494165">
    <property type="component" value="Unassembled WGS sequence"/>
</dbReference>
<feature type="compositionally biased region" description="Polar residues" evidence="3">
    <location>
        <begin position="163"/>
        <end position="173"/>
    </location>
</feature>
<dbReference type="GO" id="GO:0003729">
    <property type="term" value="F:mRNA binding"/>
    <property type="evidence" value="ECO:0007669"/>
    <property type="project" value="InterPro"/>
</dbReference>
<keyword evidence="6" id="KW-1185">Reference proteome</keyword>
<dbReference type="GO" id="GO:0071207">
    <property type="term" value="F:histone pre-mRNA stem-loop binding"/>
    <property type="evidence" value="ECO:0007669"/>
    <property type="project" value="TreeGrafter"/>
</dbReference>
<dbReference type="GO" id="GO:0006398">
    <property type="term" value="P:mRNA 3'-end processing by stem-loop binding and cleavage"/>
    <property type="evidence" value="ECO:0007669"/>
    <property type="project" value="TreeGrafter"/>
</dbReference>
<dbReference type="InterPro" id="IPR026502">
    <property type="entry name" value="SLBP1/SLBP2"/>
</dbReference>
<feature type="compositionally biased region" description="Basic and acidic residues" evidence="3">
    <location>
        <begin position="42"/>
        <end position="65"/>
    </location>
</feature>